<dbReference type="InterPro" id="IPR050388">
    <property type="entry name" value="ABC_Ni/Peptide_Import"/>
</dbReference>
<evidence type="ECO:0000256" key="1">
    <source>
        <dbReference type="ARBA" id="ARBA00004202"/>
    </source>
</evidence>
<gene>
    <name evidence="9" type="ORF">SY1_18470</name>
</gene>
<keyword evidence="4" id="KW-1003">Cell membrane</keyword>
<dbReference type="InterPro" id="IPR003439">
    <property type="entry name" value="ABC_transporter-like_ATP-bd"/>
</dbReference>
<dbReference type="GO" id="GO:0015833">
    <property type="term" value="P:peptide transport"/>
    <property type="evidence" value="ECO:0007669"/>
    <property type="project" value="InterPro"/>
</dbReference>
<dbReference type="KEGG" id="sbr:SY1_18470"/>
<evidence type="ECO:0000259" key="8">
    <source>
        <dbReference type="PROSITE" id="PS50893"/>
    </source>
</evidence>
<evidence type="ECO:0000256" key="7">
    <source>
        <dbReference type="ARBA" id="ARBA00023136"/>
    </source>
</evidence>
<dbReference type="InterPro" id="IPR003593">
    <property type="entry name" value="AAA+_ATPase"/>
</dbReference>
<dbReference type="PROSITE" id="PS50893">
    <property type="entry name" value="ABC_TRANSPORTER_2"/>
    <property type="match status" value="1"/>
</dbReference>
<feature type="domain" description="ABC transporter" evidence="8">
    <location>
        <begin position="10"/>
        <end position="257"/>
    </location>
</feature>
<evidence type="ECO:0000256" key="3">
    <source>
        <dbReference type="ARBA" id="ARBA00022448"/>
    </source>
</evidence>
<evidence type="ECO:0000256" key="5">
    <source>
        <dbReference type="ARBA" id="ARBA00022741"/>
    </source>
</evidence>
<keyword evidence="10" id="KW-1185">Reference proteome</keyword>
<dbReference type="Gene3D" id="3.40.50.300">
    <property type="entry name" value="P-loop containing nucleotide triphosphate hydrolases"/>
    <property type="match status" value="1"/>
</dbReference>
<dbReference type="SMART" id="SM00382">
    <property type="entry name" value="AAA"/>
    <property type="match status" value="1"/>
</dbReference>
<evidence type="ECO:0000313" key="9">
    <source>
        <dbReference type="EMBL" id="CBL28705.1"/>
    </source>
</evidence>
<evidence type="ECO:0000256" key="2">
    <source>
        <dbReference type="ARBA" id="ARBA00005417"/>
    </source>
</evidence>
<evidence type="ECO:0000256" key="4">
    <source>
        <dbReference type="ARBA" id="ARBA00022475"/>
    </source>
</evidence>
<dbReference type="Pfam" id="PF08352">
    <property type="entry name" value="oligo_HPY"/>
    <property type="match status" value="1"/>
</dbReference>
<dbReference type="PROSITE" id="PS00211">
    <property type="entry name" value="ABC_TRANSPORTER_1"/>
    <property type="match status" value="1"/>
</dbReference>
<reference evidence="9 10" key="2">
    <citation type="submission" date="2010-03" db="EMBL/GenBank/DDBJ databases">
        <authorList>
            <person name="Pajon A."/>
        </authorList>
    </citation>
    <scope>NUCLEOTIDE SEQUENCE [LARGE SCALE GENOMIC DNA]</scope>
    <source>
        <strain evidence="9 10">SGP1</strain>
    </source>
</reference>
<dbReference type="EMBL" id="FP929056">
    <property type="protein sequence ID" value="CBL28705.1"/>
    <property type="molecule type" value="Genomic_DNA"/>
</dbReference>
<accession>A0AB94IY83</accession>
<dbReference type="GO" id="GO:0016887">
    <property type="term" value="F:ATP hydrolysis activity"/>
    <property type="evidence" value="ECO:0007669"/>
    <property type="project" value="InterPro"/>
</dbReference>
<reference evidence="10" key="1">
    <citation type="submission" date="2010-03" db="EMBL/GenBank/DDBJ databases">
        <title>The genome sequence of Synergistetes sp. SGP1.</title>
        <authorList>
            <consortium name="metaHIT consortium -- http://www.metahit.eu/"/>
            <person name="Pajon A."/>
            <person name="Turner K."/>
            <person name="Parkhill J."/>
            <person name="Wade W."/>
            <person name="Vartoukian S."/>
        </authorList>
    </citation>
    <scope>NUCLEOTIDE SEQUENCE [LARGE SCALE GENOMIC DNA]</scope>
    <source>
        <strain evidence="10">SGP1</strain>
    </source>
</reference>
<protein>
    <submittedName>
        <fullName evidence="9">Oligopeptide/dipeptide ABC transporter, ATP-binding protein, C-terminal domain</fullName>
    </submittedName>
</protein>
<dbReference type="NCBIfam" id="TIGR01727">
    <property type="entry name" value="oligo_HPY"/>
    <property type="match status" value="1"/>
</dbReference>
<organism evidence="9 10">
    <name type="scientific">Fretibacterium fastidiosum</name>
    <dbReference type="NCBI Taxonomy" id="651822"/>
    <lineage>
        <taxon>Bacteria</taxon>
        <taxon>Thermotogati</taxon>
        <taxon>Synergistota</taxon>
        <taxon>Synergistia</taxon>
        <taxon>Synergistales</taxon>
        <taxon>Aminobacteriaceae</taxon>
        <taxon>Fretibacterium</taxon>
    </lineage>
</organism>
<evidence type="ECO:0000256" key="6">
    <source>
        <dbReference type="ARBA" id="ARBA00022840"/>
    </source>
</evidence>
<dbReference type="GO" id="GO:0005524">
    <property type="term" value="F:ATP binding"/>
    <property type="evidence" value="ECO:0007669"/>
    <property type="project" value="UniProtKB-KW"/>
</dbReference>
<dbReference type="GO" id="GO:0005886">
    <property type="term" value="C:plasma membrane"/>
    <property type="evidence" value="ECO:0007669"/>
    <property type="project" value="UniProtKB-SubCell"/>
</dbReference>
<sequence>MNGNDLLLDVRDLSVQFDTDSGVVHAVNHLNLQLREGHALGFVGETGAGKTTTALAILQLIQSPPGEVTGGEILFKGQDVRKMTDAERRHMRGSQIAMIFQDPMTSLNPIMTVEEQIMEMISLHTDLKGREVRDRAYEMLGLVGIRTERAKDYPHQFSGGMRQRVGIAIALACRPSLLIADEPTTALDVTIQAQVLELIKDLQQKVKTSMLLITHDLGIVAETCDSVAIMYAGRLVEYADLRQLYGNPLHPYTHGLFDAVPDLDTPLGQKLAVVPGLPPDPTNLPAGCSFSPRCSQAQPVCFERACGMVEVEKGHFVDCHFPKKIEGGARL</sequence>
<keyword evidence="5" id="KW-0547">Nucleotide-binding</keyword>
<evidence type="ECO:0000313" key="10">
    <source>
        <dbReference type="Proteomes" id="UP000008957"/>
    </source>
</evidence>
<dbReference type="FunFam" id="3.40.50.300:FF:000016">
    <property type="entry name" value="Oligopeptide ABC transporter ATP-binding component"/>
    <property type="match status" value="1"/>
</dbReference>
<keyword evidence="7" id="KW-0472">Membrane</keyword>
<dbReference type="InterPro" id="IPR027417">
    <property type="entry name" value="P-loop_NTPase"/>
</dbReference>
<dbReference type="CDD" id="cd03257">
    <property type="entry name" value="ABC_NikE_OppD_transporters"/>
    <property type="match status" value="1"/>
</dbReference>
<comment type="similarity">
    <text evidence="2">Belongs to the ABC transporter superfamily.</text>
</comment>
<dbReference type="PANTHER" id="PTHR43297">
    <property type="entry name" value="OLIGOPEPTIDE TRANSPORT ATP-BINDING PROTEIN APPD"/>
    <property type="match status" value="1"/>
</dbReference>
<proteinExistence type="inferred from homology"/>
<dbReference type="AlphaFoldDB" id="A0AB94IY83"/>
<dbReference type="Pfam" id="PF00005">
    <property type="entry name" value="ABC_tran"/>
    <property type="match status" value="1"/>
</dbReference>
<keyword evidence="6 9" id="KW-0067">ATP-binding</keyword>
<comment type="subcellular location">
    <subcellularLocation>
        <location evidence="1">Cell membrane</location>
        <topology evidence="1">Peripheral membrane protein</topology>
    </subcellularLocation>
</comment>
<dbReference type="Proteomes" id="UP000008957">
    <property type="component" value="Chromosome"/>
</dbReference>
<name>A0AB94IY83_9BACT</name>
<dbReference type="SUPFAM" id="SSF52540">
    <property type="entry name" value="P-loop containing nucleoside triphosphate hydrolases"/>
    <property type="match status" value="1"/>
</dbReference>
<dbReference type="PANTHER" id="PTHR43297:SF2">
    <property type="entry name" value="DIPEPTIDE TRANSPORT ATP-BINDING PROTEIN DPPD"/>
    <property type="match status" value="1"/>
</dbReference>
<dbReference type="InterPro" id="IPR017871">
    <property type="entry name" value="ABC_transporter-like_CS"/>
</dbReference>
<dbReference type="RefSeq" id="WP_015556852.1">
    <property type="nucleotide sequence ID" value="NC_021038.1"/>
</dbReference>
<keyword evidence="3" id="KW-0813">Transport</keyword>
<dbReference type="InterPro" id="IPR013563">
    <property type="entry name" value="Oligopep_ABC_C"/>
</dbReference>